<keyword evidence="3" id="KW-1185">Reference proteome</keyword>
<keyword evidence="2" id="KW-0648">Protein biosynthesis</keyword>
<evidence type="ECO:0000256" key="1">
    <source>
        <dbReference type="SAM" id="MobiDB-lite"/>
    </source>
</evidence>
<sequence>MSTLKLVFSLIAGAITLGGCATVTRGMSEQVNFTSEPSGAAVRTSIGLACPATPCTFDISRKSAFTAIFTLPGYVQQEINVTTDVAGNGAAGFAGNILLGGLIGMGTDVATGATLNHTPNPVNALMVPIPTETKPGPRIRKPKPTPVS</sequence>
<evidence type="ECO:0000313" key="2">
    <source>
        <dbReference type="EMBL" id="TBW32254.1"/>
    </source>
</evidence>
<feature type="compositionally biased region" description="Basic residues" evidence="1">
    <location>
        <begin position="137"/>
        <end position="148"/>
    </location>
</feature>
<dbReference type="OrthoDB" id="7428207at2"/>
<protein>
    <submittedName>
        <fullName evidence="2">Translation initiation factor 2</fullName>
    </submittedName>
</protein>
<dbReference type="AlphaFoldDB" id="A0A4Q9VCQ1"/>
<dbReference type="EMBL" id="SJFN01000065">
    <property type="protein sequence ID" value="TBW32254.1"/>
    <property type="molecule type" value="Genomic_DNA"/>
</dbReference>
<dbReference type="GO" id="GO:0003743">
    <property type="term" value="F:translation initiation factor activity"/>
    <property type="evidence" value="ECO:0007669"/>
    <property type="project" value="UniProtKB-KW"/>
</dbReference>
<dbReference type="Proteomes" id="UP000292781">
    <property type="component" value="Unassembled WGS sequence"/>
</dbReference>
<proteinExistence type="predicted"/>
<accession>A0A4Q9VCQ1</accession>
<keyword evidence="2" id="KW-0396">Initiation factor</keyword>
<dbReference type="RefSeq" id="WP_131311904.1">
    <property type="nucleotide sequence ID" value="NZ_SJFN01000065.1"/>
</dbReference>
<reference evidence="2 3" key="1">
    <citation type="submission" date="2019-02" db="EMBL/GenBank/DDBJ databases">
        <title>Siculibacillus lacustris gen. nov., sp. nov., a new rosette-forming bacterium isolated from a freshwater crater lake (Lake St. Ana, Romania).</title>
        <authorList>
            <person name="Felfoldi T."/>
            <person name="Marton Z."/>
            <person name="Szabo A."/>
            <person name="Mentes A."/>
            <person name="Boka K."/>
            <person name="Marialigeti K."/>
            <person name="Mathe I."/>
            <person name="Koncz M."/>
            <person name="Schumann P."/>
            <person name="Toth E."/>
        </authorList>
    </citation>
    <scope>NUCLEOTIDE SEQUENCE [LARGE SCALE GENOMIC DNA]</scope>
    <source>
        <strain evidence="2 3">SA-279</strain>
    </source>
</reference>
<dbReference type="PROSITE" id="PS51257">
    <property type="entry name" value="PROKAR_LIPOPROTEIN"/>
    <property type="match status" value="1"/>
</dbReference>
<organism evidence="2 3">
    <name type="scientific">Siculibacillus lacustris</name>
    <dbReference type="NCBI Taxonomy" id="1549641"/>
    <lineage>
        <taxon>Bacteria</taxon>
        <taxon>Pseudomonadati</taxon>
        <taxon>Pseudomonadota</taxon>
        <taxon>Alphaproteobacteria</taxon>
        <taxon>Hyphomicrobiales</taxon>
        <taxon>Ancalomicrobiaceae</taxon>
        <taxon>Siculibacillus</taxon>
    </lineage>
</organism>
<comment type="caution">
    <text evidence="2">The sequence shown here is derived from an EMBL/GenBank/DDBJ whole genome shotgun (WGS) entry which is preliminary data.</text>
</comment>
<gene>
    <name evidence="2" type="ORF">EYW49_22340</name>
</gene>
<feature type="region of interest" description="Disordered" evidence="1">
    <location>
        <begin position="129"/>
        <end position="148"/>
    </location>
</feature>
<evidence type="ECO:0000313" key="3">
    <source>
        <dbReference type="Proteomes" id="UP000292781"/>
    </source>
</evidence>
<name>A0A4Q9VCQ1_9HYPH</name>